<sequence>MKEIVELEMATKGMLKWVEKNTDLKKTKINFTSMSLTHGRSMDWGGDKDGSCYNQTTPIKDPSYWGN</sequence>
<evidence type="ECO:0000313" key="3">
    <source>
        <dbReference type="EMBL" id="RZC49966.1"/>
    </source>
</evidence>
<keyword evidence="4" id="KW-1185">Reference proteome</keyword>
<dbReference type="InterPro" id="IPR026057">
    <property type="entry name" value="TBL_C"/>
</dbReference>
<gene>
    <name evidence="3" type="ORF">C5167_018394</name>
</gene>
<dbReference type="AlphaFoldDB" id="A0A4Y7IPC9"/>
<organism evidence="3 4">
    <name type="scientific">Papaver somniferum</name>
    <name type="common">Opium poppy</name>
    <dbReference type="NCBI Taxonomy" id="3469"/>
    <lineage>
        <taxon>Eukaryota</taxon>
        <taxon>Viridiplantae</taxon>
        <taxon>Streptophyta</taxon>
        <taxon>Embryophyta</taxon>
        <taxon>Tracheophyta</taxon>
        <taxon>Spermatophyta</taxon>
        <taxon>Magnoliopsida</taxon>
        <taxon>Ranunculales</taxon>
        <taxon>Papaveraceae</taxon>
        <taxon>Papaveroideae</taxon>
        <taxon>Papaver</taxon>
    </lineage>
</organism>
<dbReference type="Gramene" id="RZC49966">
    <property type="protein sequence ID" value="RZC49966"/>
    <property type="gene ID" value="C5167_018394"/>
</dbReference>
<evidence type="ECO:0000313" key="4">
    <source>
        <dbReference type="Proteomes" id="UP000316621"/>
    </source>
</evidence>
<dbReference type="GO" id="GO:0016740">
    <property type="term" value="F:transferase activity"/>
    <property type="evidence" value="ECO:0007669"/>
    <property type="project" value="InterPro"/>
</dbReference>
<evidence type="ECO:0000259" key="2">
    <source>
        <dbReference type="Pfam" id="PF13839"/>
    </source>
</evidence>
<dbReference type="Pfam" id="PF13839">
    <property type="entry name" value="PC-Esterase"/>
    <property type="match status" value="1"/>
</dbReference>
<reference evidence="3 4" key="1">
    <citation type="journal article" date="2018" name="Science">
        <title>The opium poppy genome and morphinan production.</title>
        <authorList>
            <person name="Guo L."/>
            <person name="Winzer T."/>
            <person name="Yang X."/>
            <person name="Li Y."/>
            <person name="Ning Z."/>
            <person name="He Z."/>
            <person name="Teodor R."/>
            <person name="Lu Y."/>
            <person name="Bowser T.A."/>
            <person name="Graham I.A."/>
            <person name="Ye K."/>
        </authorList>
    </citation>
    <scope>NUCLEOTIDE SEQUENCE [LARGE SCALE GENOMIC DNA]</scope>
    <source>
        <strain evidence="4">cv. HN1</strain>
        <tissue evidence="3">Leaves</tissue>
    </source>
</reference>
<comment type="similarity">
    <text evidence="1">Belongs to the PC-esterase family. TBL subfamily.</text>
</comment>
<dbReference type="Proteomes" id="UP000316621">
    <property type="component" value="Chromosome 2"/>
</dbReference>
<dbReference type="EMBL" id="CM010716">
    <property type="protein sequence ID" value="RZC49966.1"/>
    <property type="molecule type" value="Genomic_DNA"/>
</dbReference>
<name>A0A4Y7IPC9_PAPSO</name>
<feature type="domain" description="Trichome birefringence-like C-terminal" evidence="2">
    <location>
        <begin position="5"/>
        <end position="65"/>
    </location>
</feature>
<accession>A0A4Y7IPC9</accession>
<proteinExistence type="inferred from homology"/>
<protein>
    <recommendedName>
        <fullName evidence="2">Trichome birefringence-like C-terminal domain-containing protein</fullName>
    </recommendedName>
</protein>
<evidence type="ECO:0000256" key="1">
    <source>
        <dbReference type="ARBA" id="ARBA00007727"/>
    </source>
</evidence>